<feature type="non-terminal residue" evidence="2">
    <location>
        <position position="115"/>
    </location>
</feature>
<dbReference type="EMBL" id="CAJVPS010021797">
    <property type="protein sequence ID" value="CAG8708712.1"/>
    <property type="molecule type" value="Genomic_DNA"/>
</dbReference>
<dbReference type="Proteomes" id="UP000789508">
    <property type="component" value="Unassembled WGS sequence"/>
</dbReference>
<feature type="region of interest" description="Disordered" evidence="1">
    <location>
        <begin position="72"/>
        <end position="115"/>
    </location>
</feature>
<dbReference type="AlphaFoldDB" id="A0A9N9HVK0"/>
<comment type="caution">
    <text evidence="2">The sequence shown here is derived from an EMBL/GenBank/DDBJ whole genome shotgun (WGS) entry which is preliminary data.</text>
</comment>
<evidence type="ECO:0000256" key="1">
    <source>
        <dbReference type="SAM" id="MobiDB-lite"/>
    </source>
</evidence>
<proteinExistence type="predicted"/>
<feature type="compositionally biased region" description="Basic residues" evidence="1">
    <location>
        <begin position="106"/>
        <end position="115"/>
    </location>
</feature>
<accession>A0A9N9HVK0</accession>
<keyword evidence="3" id="KW-1185">Reference proteome</keyword>
<reference evidence="2" key="1">
    <citation type="submission" date="2021-06" db="EMBL/GenBank/DDBJ databases">
        <authorList>
            <person name="Kallberg Y."/>
            <person name="Tangrot J."/>
            <person name="Rosling A."/>
        </authorList>
    </citation>
    <scope>NUCLEOTIDE SEQUENCE</scope>
    <source>
        <strain evidence="2">FL130A</strain>
    </source>
</reference>
<protein>
    <submittedName>
        <fullName evidence="2">1693_t:CDS:1</fullName>
    </submittedName>
</protein>
<evidence type="ECO:0000313" key="3">
    <source>
        <dbReference type="Proteomes" id="UP000789508"/>
    </source>
</evidence>
<gene>
    <name evidence="2" type="ORF">ALEPTO_LOCUS11837</name>
</gene>
<evidence type="ECO:0000313" key="2">
    <source>
        <dbReference type="EMBL" id="CAG8708712.1"/>
    </source>
</evidence>
<organism evidence="2 3">
    <name type="scientific">Ambispora leptoticha</name>
    <dbReference type="NCBI Taxonomy" id="144679"/>
    <lineage>
        <taxon>Eukaryota</taxon>
        <taxon>Fungi</taxon>
        <taxon>Fungi incertae sedis</taxon>
        <taxon>Mucoromycota</taxon>
        <taxon>Glomeromycotina</taxon>
        <taxon>Glomeromycetes</taxon>
        <taxon>Archaeosporales</taxon>
        <taxon>Ambisporaceae</taxon>
        <taxon>Ambispora</taxon>
    </lineage>
</organism>
<name>A0A9N9HVK0_9GLOM</name>
<sequence>SPHLILPPPLSPLQHPINYLRQQLGQSSSPSTAAPEFTSLTATSEAYSGIEIDRKGSTASRRSQNTLSVMDKFKFGLHPGGGSSGGDDNEDYEELVNKDSVGGGNVKKKVSRIIR</sequence>